<dbReference type="EMBL" id="DF237082">
    <property type="protein sequence ID" value="GAQ83037.1"/>
    <property type="molecule type" value="Genomic_DNA"/>
</dbReference>
<keyword evidence="2" id="KW-1185">Reference proteome</keyword>
<organism evidence="1 2">
    <name type="scientific">Klebsormidium nitens</name>
    <name type="common">Green alga</name>
    <name type="synonym">Ulothrix nitens</name>
    <dbReference type="NCBI Taxonomy" id="105231"/>
    <lineage>
        <taxon>Eukaryota</taxon>
        <taxon>Viridiplantae</taxon>
        <taxon>Streptophyta</taxon>
        <taxon>Klebsormidiophyceae</taxon>
        <taxon>Klebsormidiales</taxon>
        <taxon>Klebsormidiaceae</taxon>
        <taxon>Klebsormidium</taxon>
    </lineage>
</organism>
<reference evidence="1 2" key="1">
    <citation type="journal article" date="2014" name="Nat. Commun.">
        <title>Klebsormidium flaccidum genome reveals primary factors for plant terrestrial adaptation.</title>
        <authorList>
            <person name="Hori K."/>
            <person name="Maruyama F."/>
            <person name="Fujisawa T."/>
            <person name="Togashi T."/>
            <person name="Yamamoto N."/>
            <person name="Seo M."/>
            <person name="Sato S."/>
            <person name="Yamada T."/>
            <person name="Mori H."/>
            <person name="Tajima N."/>
            <person name="Moriyama T."/>
            <person name="Ikeuchi M."/>
            <person name="Watanabe M."/>
            <person name="Wada H."/>
            <person name="Kobayashi K."/>
            <person name="Saito M."/>
            <person name="Masuda T."/>
            <person name="Sasaki-Sekimoto Y."/>
            <person name="Mashiguchi K."/>
            <person name="Awai K."/>
            <person name="Shimojima M."/>
            <person name="Masuda S."/>
            <person name="Iwai M."/>
            <person name="Nobusawa T."/>
            <person name="Narise T."/>
            <person name="Kondo S."/>
            <person name="Saito H."/>
            <person name="Sato R."/>
            <person name="Murakawa M."/>
            <person name="Ihara Y."/>
            <person name="Oshima-Yamada Y."/>
            <person name="Ohtaka K."/>
            <person name="Satoh M."/>
            <person name="Sonobe K."/>
            <person name="Ishii M."/>
            <person name="Ohtani R."/>
            <person name="Kanamori-Sato M."/>
            <person name="Honoki R."/>
            <person name="Miyazaki D."/>
            <person name="Mochizuki H."/>
            <person name="Umetsu J."/>
            <person name="Higashi K."/>
            <person name="Shibata D."/>
            <person name="Kamiya Y."/>
            <person name="Sato N."/>
            <person name="Nakamura Y."/>
            <person name="Tabata S."/>
            <person name="Ida S."/>
            <person name="Kurokawa K."/>
            <person name="Ohta H."/>
        </authorList>
    </citation>
    <scope>NUCLEOTIDE SEQUENCE [LARGE SCALE GENOMIC DNA]</scope>
    <source>
        <strain evidence="1 2">NIES-2285</strain>
    </source>
</reference>
<dbReference type="AlphaFoldDB" id="A0A0U9HMA1"/>
<name>A0A0U9HMA1_KLENI</name>
<protein>
    <submittedName>
        <fullName evidence="1">Uncharacterized protein</fullName>
    </submittedName>
</protein>
<proteinExistence type="predicted"/>
<evidence type="ECO:0000313" key="1">
    <source>
        <dbReference type="EMBL" id="GAQ83037.1"/>
    </source>
</evidence>
<accession>A0A0U9HMA1</accession>
<gene>
    <name evidence="1" type="ORF">KFL_001330200</name>
</gene>
<sequence>MFLFNDHKKACALKYKKRYKQDPGDSDLLYNFDFALVASVGVDILKAAPRTQRWATVEHFLADVMKTVADQLKERAADGGSEGDELVTEVVNFYGACMDERRRVDKDQLLAVLSEWASLLPLSTRDKEITQGYSKSDPPWIDQLDESALDAYRSALSSFPDLFKSTPHVSKHIWLALKLKMQEEKSDQEELTLADFQTMTLKYGTSS</sequence>
<evidence type="ECO:0000313" key="2">
    <source>
        <dbReference type="Proteomes" id="UP000054558"/>
    </source>
</evidence>
<dbReference type="Proteomes" id="UP000054558">
    <property type="component" value="Unassembled WGS sequence"/>
</dbReference>